<accession>A0A0E9QM52</accession>
<reference evidence="1" key="1">
    <citation type="submission" date="2014-11" db="EMBL/GenBank/DDBJ databases">
        <authorList>
            <person name="Amaro Gonzalez C."/>
        </authorList>
    </citation>
    <scope>NUCLEOTIDE SEQUENCE</scope>
</reference>
<dbReference type="EMBL" id="GBXM01090995">
    <property type="protein sequence ID" value="JAH17582.1"/>
    <property type="molecule type" value="Transcribed_RNA"/>
</dbReference>
<evidence type="ECO:0000313" key="1">
    <source>
        <dbReference type="EMBL" id="JAH17582.1"/>
    </source>
</evidence>
<organism evidence="1">
    <name type="scientific">Anguilla anguilla</name>
    <name type="common">European freshwater eel</name>
    <name type="synonym">Muraena anguilla</name>
    <dbReference type="NCBI Taxonomy" id="7936"/>
    <lineage>
        <taxon>Eukaryota</taxon>
        <taxon>Metazoa</taxon>
        <taxon>Chordata</taxon>
        <taxon>Craniata</taxon>
        <taxon>Vertebrata</taxon>
        <taxon>Euteleostomi</taxon>
        <taxon>Actinopterygii</taxon>
        <taxon>Neopterygii</taxon>
        <taxon>Teleostei</taxon>
        <taxon>Anguilliformes</taxon>
        <taxon>Anguillidae</taxon>
        <taxon>Anguilla</taxon>
    </lineage>
</organism>
<name>A0A0E9QM52_ANGAN</name>
<reference evidence="1" key="2">
    <citation type="journal article" date="2015" name="Fish Shellfish Immunol.">
        <title>Early steps in the European eel (Anguilla anguilla)-Vibrio vulnificus interaction in the gills: Role of the RtxA13 toxin.</title>
        <authorList>
            <person name="Callol A."/>
            <person name="Pajuelo D."/>
            <person name="Ebbesson L."/>
            <person name="Teles M."/>
            <person name="MacKenzie S."/>
            <person name="Amaro C."/>
        </authorList>
    </citation>
    <scope>NUCLEOTIDE SEQUENCE</scope>
</reference>
<proteinExistence type="predicted"/>
<protein>
    <submittedName>
        <fullName evidence="1">Uncharacterized protein</fullName>
    </submittedName>
</protein>
<dbReference type="AlphaFoldDB" id="A0A0E9QM52"/>
<sequence length="75" mass="7869">MPYTLAHIENGCQHPTISFMKLTEWPAVGLLVGLASGCRGAVEMSICGFALTTTTTPTTTAQLPQYTPPPVSCAS</sequence>